<dbReference type="PROSITE" id="PS50110">
    <property type="entry name" value="RESPONSE_REGULATORY"/>
    <property type="match status" value="1"/>
</dbReference>
<dbReference type="Gene3D" id="3.40.50.2300">
    <property type="match status" value="1"/>
</dbReference>
<evidence type="ECO:0000313" key="16">
    <source>
        <dbReference type="EMBL" id="GIO25587.1"/>
    </source>
</evidence>
<keyword evidence="17" id="KW-1185">Reference proteome</keyword>
<keyword evidence="5 12" id="KW-0597">Phosphoprotein</keyword>
<dbReference type="SMART" id="SM00448">
    <property type="entry name" value="REC"/>
    <property type="match status" value="1"/>
</dbReference>
<dbReference type="EMBL" id="BORP01000001">
    <property type="protein sequence ID" value="GIO25587.1"/>
    <property type="molecule type" value="Genomic_DNA"/>
</dbReference>
<evidence type="ECO:0000256" key="12">
    <source>
        <dbReference type="PROSITE-ProRule" id="PRU00169"/>
    </source>
</evidence>
<dbReference type="InterPro" id="IPR001789">
    <property type="entry name" value="Sig_transdc_resp-reg_receiver"/>
</dbReference>
<dbReference type="CDD" id="cd16922">
    <property type="entry name" value="HATPase_EvgS-ArcB-TorS-like"/>
    <property type="match status" value="1"/>
</dbReference>
<dbReference type="InterPro" id="IPR036097">
    <property type="entry name" value="HisK_dim/P_sf"/>
</dbReference>
<dbReference type="InterPro" id="IPR003661">
    <property type="entry name" value="HisK_dim/P_dom"/>
</dbReference>
<keyword evidence="11 13" id="KW-0472">Membrane</keyword>
<evidence type="ECO:0000256" key="7">
    <source>
        <dbReference type="ARBA" id="ARBA00022741"/>
    </source>
</evidence>
<dbReference type="SUPFAM" id="SSF47384">
    <property type="entry name" value="Homodimeric domain of signal transducing histidine kinase"/>
    <property type="match status" value="1"/>
</dbReference>
<dbReference type="PANTHER" id="PTHR43547">
    <property type="entry name" value="TWO-COMPONENT HISTIDINE KINASE"/>
    <property type="match status" value="1"/>
</dbReference>
<dbReference type="InterPro" id="IPR010559">
    <property type="entry name" value="Sig_transdc_His_kin_internal"/>
</dbReference>
<comment type="subcellular location">
    <subcellularLocation>
        <location evidence="2">Cell membrane</location>
    </subcellularLocation>
</comment>
<dbReference type="PANTHER" id="PTHR43547:SF2">
    <property type="entry name" value="HYBRID SIGNAL TRANSDUCTION HISTIDINE KINASE C"/>
    <property type="match status" value="1"/>
</dbReference>
<dbReference type="SUPFAM" id="SSF55874">
    <property type="entry name" value="ATPase domain of HSP90 chaperone/DNA topoisomerase II/histidine kinase"/>
    <property type="match status" value="2"/>
</dbReference>
<comment type="caution">
    <text evidence="16">The sequence shown here is derived from an EMBL/GenBank/DDBJ whole genome shotgun (WGS) entry which is preliminary data.</text>
</comment>
<dbReference type="Gene3D" id="3.30.565.10">
    <property type="entry name" value="Histidine kinase-like ATPase, C-terminal domain"/>
    <property type="match status" value="2"/>
</dbReference>
<accession>A0A920C6D8</accession>
<keyword evidence="8 16" id="KW-0418">Kinase</keyword>
<name>A0A920C6D8_9BACI</name>
<feature type="transmembrane region" description="Helical" evidence="13">
    <location>
        <begin position="6"/>
        <end position="25"/>
    </location>
</feature>
<dbReference type="PROSITE" id="PS50109">
    <property type="entry name" value="HIS_KIN"/>
    <property type="match status" value="2"/>
</dbReference>
<dbReference type="InterPro" id="IPR005467">
    <property type="entry name" value="His_kinase_dom"/>
</dbReference>
<dbReference type="Proteomes" id="UP000676917">
    <property type="component" value="Unassembled WGS sequence"/>
</dbReference>
<dbReference type="PRINTS" id="PR00344">
    <property type="entry name" value="BCTRLSENSOR"/>
</dbReference>
<evidence type="ECO:0000256" key="9">
    <source>
        <dbReference type="ARBA" id="ARBA00022840"/>
    </source>
</evidence>
<dbReference type="Gene3D" id="1.10.287.130">
    <property type="match status" value="1"/>
</dbReference>
<keyword evidence="10" id="KW-0902">Two-component regulatory system</keyword>
<dbReference type="RefSeq" id="WP_212919127.1">
    <property type="nucleotide sequence ID" value="NZ_BORP01000001.1"/>
</dbReference>
<evidence type="ECO:0000256" key="8">
    <source>
        <dbReference type="ARBA" id="ARBA00022777"/>
    </source>
</evidence>
<feature type="domain" description="Histidine kinase" evidence="14">
    <location>
        <begin position="431"/>
        <end position="648"/>
    </location>
</feature>
<dbReference type="InterPro" id="IPR011623">
    <property type="entry name" value="7TMR_DISM_rcpt_extracell_dom1"/>
</dbReference>
<evidence type="ECO:0000256" key="2">
    <source>
        <dbReference type="ARBA" id="ARBA00004236"/>
    </source>
</evidence>
<dbReference type="SMART" id="SM00388">
    <property type="entry name" value="HisKA"/>
    <property type="match status" value="1"/>
</dbReference>
<evidence type="ECO:0000256" key="11">
    <source>
        <dbReference type="ARBA" id="ARBA00023136"/>
    </source>
</evidence>
<dbReference type="GO" id="GO:0005524">
    <property type="term" value="F:ATP binding"/>
    <property type="evidence" value="ECO:0007669"/>
    <property type="project" value="UniProtKB-KW"/>
</dbReference>
<dbReference type="InterPro" id="IPR036890">
    <property type="entry name" value="HATPase_C_sf"/>
</dbReference>
<dbReference type="Gene3D" id="2.60.120.260">
    <property type="entry name" value="Galactose-binding domain-like"/>
    <property type="match status" value="1"/>
</dbReference>
<evidence type="ECO:0000256" key="4">
    <source>
        <dbReference type="ARBA" id="ARBA00022475"/>
    </source>
</evidence>
<feature type="modified residue" description="4-aspartylphosphate" evidence="12">
    <location>
        <position position="728"/>
    </location>
</feature>
<dbReference type="FunFam" id="3.30.565.10:FF:000023">
    <property type="entry name" value="PAS domain-containing sensor histidine kinase"/>
    <property type="match status" value="1"/>
</dbReference>
<dbReference type="SUPFAM" id="SSF52172">
    <property type="entry name" value="CheY-like"/>
    <property type="match status" value="1"/>
</dbReference>
<dbReference type="Pfam" id="PF06580">
    <property type="entry name" value="His_kinase"/>
    <property type="match status" value="1"/>
</dbReference>
<evidence type="ECO:0000256" key="5">
    <source>
        <dbReference type="ARBA" id="ARBA00022553"/>
    </source>
</evidence>
<dbReference type="SUPFAM" id="SSF49785">
    <property type="entry name" value="Galactose-binding domain-like"/>
    <property type="match status" value="1"/>
</dbReference>
<dbReference type="InterPro" id="IPR008979">
    <property type="entry name" value="Galactose-bd-like_sf"/>
</dbReference>
<reference evidence="16" key="1">
    <citation type="submission" date="2021-03" db="EMBL/GenBank/DDBJ databases">
        <title>Antimicrobial resistance genes in bacteria isolated from Japanese honey, and their potential for conferring macrolide and lincosamide resistance in the American foulbrood pathogen Paenibacillus larvae.</title>
        <authorList>
            <person name="Okamoto M."/>
            <person name="Kumagai M."/>
            <person name="Kanamori H."/>
            <person name="Takamatsu D."/>
        </authorList>
    </citation>
    <scope>NUCLEOTIDE SEQUENCE</scope>
    <source>
        <strain evidence="16">J43TS3</strain>
    </source>
</reference>
<feature type="transmembrane region" description="Helical" evidence="13">
    <location>
        <begin position="199"/>
        <end position="221"/>
    </location>
</feature>
<feature type="transmembrane region" description="Helical" evidence="13">
    <location>
        <begin position="261"/>
        <end position="281"/>
    </location>
</feature>
<evidence type="ECO:0000313" key="17">
    <source>
        <dbReference type="Proteomes" id="UP000676917"/>
    </source>
</evidence>
<keyword evidence="13" id="KW-0812">Transmembrane</keyword>
<dbReference type="Pfam" id="PF00072">
    <property type="entry name" value="Response_reg"/>
    <property type="match status" value="1"/>
</dbReference>
<gene>
    <name evidence="16" type="ORF">J43TS3_01980</name>
</gene>
<feature type="transmembrane region" description="Helical" evidence="13">
    <location>
        <begin position="323"/>
        <end position="344"/>
    </location>
</feature>
<comment type="catalytic activity">
    <reaction evidence="1">
        <text>ATP + protein L-histidine = ADP + protein N-phospho-L-histidine.</text>
        <dbReference type="EC" id="2.7.13.3"/>
    </reaction>
</comment>
<feature type="domain" description="Histidine kinase" evidence="14">
    <location>
        <begin position="904"/>
        <end position="997"/>
    </location>
</feature>
<evidence type="ECO:0000256" key="1">
    <source>
        <dbReference type="ARBA" id="ARBA00000085"/>
    </source>
</evidence>
<dbReference type="SMART" id="SM00387">
    <property type="entry name" value="HATPase_c"/>
    <property type="match status" value="2"/>
</dbReference>
<dbReference type="GO" id="GO:0005886">
    <property type="term" value="C:plasma membrane"/>
    <property type="evidence" value="ECO:0007669"/>
    <property type="project" value="UniProtKB-SubCell"/>
</dbReference>
<keyword evidence="7" id="KW-0547">Nucleotide-binding</keyword>
<feature type="transmembrane region" description="Helical" evidence="13">
    <location>
        <begin position="356"/>
        <end position="377"/>
    </location>
</feature>
<dbReference type="InterPro" id="IPR004358">
    <property type="entry name" value="Sig_transdc_His_kin-like_C"/>
</dbReference>
<dbReference type="InterPro" id="IPR003594">
    <property type="entry name" value="HATPase_dom"/>
</dbReference>
<dbReference type="AlphaFoldDB" id="A0A920C6D8"/>
<dbReference type="Pfam" id="PF02518">
    <property type="entry name" value="HATPase_c"/>
    <property type="match status" value="2"/>
</dbReference>
<evidence type="ECO:0000259" key="15">
    <source>
        <dbReference type="PROSITE" id="PS50110"/>
    </source>
</evidence>
<organism evidence="16 17">
    <name type="scientific">Ornithinibacillus bavariensis</name>
    <dbReference type="NCBI Taxonomy" id="545502"/>
    <lineage>
        <taxon>Bacteria</taxon>
        <taxon>Bacillati</taxon>
        <taxon>Bacillota</taxon>
        <taxon>Bacilli</taxon>
        <taxon>Bacillales</taxon>
        <taxon>Bacillaceae</taxon>
        <taxon>Ornithinibacillus</taxon>
    </lineage>
</organism>
<feature type="transmembrane region" description="Helical" evidence="13">
    <location>
        <begin position="383"/>
        <end position="402"/>
    </location>
</feature>
<evidence type="ECO:0000259" key="14">
    <source>
        <dbReference type="PROSITE" id="PS50109"/>
    </source>
</evidence>
<evidence type="ECO:0000256" key="13">
    <source>
        <dbReference type="SAM" id="Phobius"/>
    </source>
</evidence>
<dbReference type="EC" id="2.7.13.3" evidence="3"/>
<sequence length="997" mass="114223">MRQIASIIISIIVVIVTIILLLLNLPNGNYHQVKDGTLNLSNWDGSSTVQLDGEWEFYRDVFVDPNEHTNLSPEFISVPTNWDDEFNRSMSDIQVGTYRLLIVVPEDDEYALRIDSIRHASEIYINGELVGGLGVPSSSRDEYSYREGKYIVRGHSVEKQLEIIVHVANASENTNGGIVKPVLFGKSDQISLVSDRSKFIDGVIVGGYILLGIIFLFYFVLQKNTLNELYFSLFCFVQGIYVSTQNEKLIYLLYPEIPMKWLLSIQLSFISLAVLFFFLFIYETFRNNTSNKLTKWIKWILLFQAIYFGIPKSTSLLFRYLSFVQYVFVSVLALAFIYIIVMIMKAFKQKVDGSDYLLVATTCFTAYVTTLGLELLFQINTEQIPLFLFLMMTMTFSFFIGYRRKLSYERIDNLSKELLVLGNFRDHFLQKTTEELKKPIHQITEYTNALMQGSKGPLKKEQYELAYRMHYSSKRLSSLVEDLNFVRGEHDHLQLDIKPVQLAIIDEVIKEHSFILRDSNTIKIENQIPVDLPYVLADENGLRQIIYQIIQNAIAYTKEGKITVSASYDQEKVYVSVEDTGIGIEEQYQEQIFNTFFQVSRPNVDKKGNLGLGLTITKKIIELMNGQIWVQSVPGEGSCFTFTLPVSHEKEIAASLDETEFLEENSYPIKHYQASDSKVILLLDQDYQHLDYMTKLLIEYGYSVLACNSSSDAYDLLQEAAVDLAIIDVKAQDEIGFNLLKQIREEYALAELPILLLSASGHNMPYYIQLGANDVITKPIDVKEFISHIQSLLLIKESFRDSIRNELKYYSGQIAPHFLYNTLNTIIALIYYDPEKSREALEHLSIYFRSKLDSQLHQELIPLANEIEFVQSYVEIEKLRYGDRLKVVYDIDEDINVLIPTMTLQPLVENAIQHGIAKMDNGGILKMTVKKVAGTVLITIEDNGTGIPEKKQEELLKGNGSRLGFKNPFEKIRLIKNATFELISREGKGTKIIIELK</sequence>
<dbReference type="Pfam" id="PF07695">
    <property type="entry name" value="7TMR-DISM_7TM"/>
    <property type="match status" value="1"/>
</dbReference>
<dbReference type="CDD" id="cd00156">
    <property type="entry name" value="REC"/>
    <property type="match status" value="1"/>
</dbReference>
<keyword evidence="9" id="KW-0067">ATP-binding</keyword>
<keyword evidence="6" id="KW-0808">Transferase</keyword>
<dbReference type="InterPro" id="IPR011006">
    <property type="entry name" value="CheY-like_superfamily"/>
</dbReference>
<proteinExistence type="predicted"/>
<evidence type="ECO:0000256" key="3">
    <source>
        <dbReference type="ARBA" id="ARBA00012438"/>
    </source>
</evidence>
<feature type="domain" description="Response regulatory" evidence="15">
    <location>
        <begin position="679"/>
        <end position="793"/>
    </location>
</feature>
<evidence type="ECO:0000256" key="10">
    <source>
        <dbReference type="ARBA" id="ARBA00023012"/>
    </source>
</evidence>
<dbReference type="GO" id="GO:0000155">
    <property type="term" value="F:phosphorelay sensor kinase activity"/>
    <property type="evidence" value="ECO:0007669"/>
    <property type="project" value="InterPro"/>
</dbReference>
<evidence type="ECO:0000256" key="6">
    <source>
        <dbReference type="ARBA" id="ARBA00022679"/>
    </source>
</evidence>
<keyword evidence="4" id="KW-1003">Cell membrane</keyword>
<protein>
    <recommendedName>
        <fullName evidence="3">histidine kinase</fullName>
        <ecNumber evidence="3">2.7.13.3</ecNumber>
    </recommendedName>
</protein>
<keyword evidence="13" id="KW-1133">Transmembrane helix</keyword>